<evidence type="ECO:0000313" key="2">
    <source>
        <dbReference type="EMBL" id="CAG5110932.1"/>
    </source>
</evidence>
<dbReference type="SUPFAM" id="SSF50965">
    <property type="entry name" value="Galactose oxidase, central domain"/>
    <property type="match status" value="1"/>
</dbReference>
<dbReference type="Proteomes" id="UP001158576">
    <property type="component" value="Chromosome 2"/>
</dbReference>
<reference evidence="2 3" key="1">
    <citation type="submission" date="2021-04" db="EMBL/GenBank/DDBJ databases">
        <authorList>
            <person name="Bliznina A."/>
        </authorList>
    </citation>
    <scope>NUCLEOTIDE SEQUENCE [LARGE SCALE GENOMIC DNA]</scope>
</reference>
<name>A0ABN7T6I9_OIKDI</name>
<keyword evidence="1" id="KW-0472">Membrane</keyword>
<organism evidence="2 3">
    <name type="scientific">Oikopleura dioica</name>
    <name type="common">Tunicate</name>
    <dbReference type="NCBI Taxonomy" id="34765"/>
    <lineage>
        <taxon>Eukaryota</taxon>
        <taxon>Metazoa</taxon>
        <taxon>Chordata</taxon>
        <taxon>Tunicata</taxon>
        <taxon>Appendicularia</taxon>
        <taxon>Copelata</taxon>
        <taxon>Oikopleuridae</taxon>
        <taxon>Oikopleura</taxon>
    </lineage>
</organism>
<evidence type="ECO:0000256" key="1">
    <source>
        <dbReference type="SAM" id="Phobius"/>
    </source>
</evidence>
<sequence>MPKLGEFPHKNSLDRKTKRVKFTQKEEGNENEREIIIKIQTENENKTPWLDKLKGVHICVKIIAALIGIATILFPAFFISKGLKSVAAGEEHSPQTEIVDATDPTMLVSPMIDPVSEKIKEVKKSFIVLETHKDSSQFYSLTEAGEKAVKTYKFPDDNEQYLYSSGGAIFQGIFYIFGGRFKNKKIAFLDGCRFEELSMQLKYSHLHSNNLVTLQDDSEVLLCFSDENGFRKCQSFDGEKVISDHHSSNFGHENGCIGHFGEQILAVGGLSLGAEHKVEMRDKTGRWRNMPDLPKQFAEYDENHCIGFTDSLLAIGGWGEPQTQVLLFKENRWKLVGNMWKPNLMGNSLRFGDEIFTIGKESIEKFVFDEEKSISSIRVYPEIIFEDVQNGWGALFFDAKYDTCF</sequence>
<keyword evidence="3" id="KW-1185">Reference proteome</keyword>
<keyword evidence="1" id="KW-0812">Transmembrane</keyword>
<gene>
    <name evidence="2" type="ORF">OKIOD_LOCUS14044</name>
</gene>
<keyword evidence="1" id="KW-1133">Transmembrane helix</keyword>
<accession>A0ABN7T6I9</accession>
<evidence type="ECO:0000313" key="3">
    <source>
        <dbReference type="Proteomes" id="UP001158576"/>
    </source>
</evidence>
<proteinExistence type="predicted"/>
<protein>
    <submittedName>
        <fullName evidence="2">Oidioi.mRNA.OKI2018_I69.chr2.g5279.t1.cds</fullName>
    </submittedName>
</protein>
<dbReference type="InterPro" id="IPR011043">
    <property type="entry name" value="Gal_Oxase/kelch_b-propeller"/>
</dbReference>
<feature type="transmembrane region" description="Helical" evidence="1">
    <location>
        <begin position="58"/>
        <end position="79"/>
    </location>
</feature>
<dbReference type="EMBL" id="OU015567">
    <property type="protein sequence ID" value="CAG5110932.1"/>
    <property type="molecule type" value="Genomic_DNA"/>
</dbReference>